<dbReference type="Proteomes" id="UP000275504">
    <property type="component" value="Chromosome"/>
</dbReference>
<accession>A0A3S4SB64</accession>
<evidence type="ECO:0000313" key="1">
    <source>
        <dbReference type="EMBL" id="VEG60581.1"/>
    </source>
</evidence>
<evidence type="ECO:0000313" key="2">
    <source>
        <dbReference type="Proteomes" id="UP000275504"/>
    </source>
</evidence>
<protein>
    <submittedName>
        <fullName evidence="1">Phospholipase A</fullName>
    </submittedName>
</protein>
<organism evidence="1 2">
    <name type="scientific">Campylobacter jejuni subsp. doylei</name>
    <dbReference type="NCBI Taxonomy" id="32021"/>
    <lineage>
        <taxon>Bacteria</taxon>
        <taxon>Pseudomonadati</taxon>
        <taxon>Campylobacterota</taxon>
        <taxon>Epsilonproteobacteria</taxon>
        <taxon>Campylobacterales</taxon>
        <taxon>Campylobacteraceae</taxon>
        <taxon>Campylobacter</taxon>
    </lineage>
</organism>
<dbReference type="AlphaFoldDB" id="A0A3S4SB64"/>
<dbReference type="EMBL" id="LR134359">
    <property type="protein sequence ID" value="VEG60581.1"/>
    <property type="molecule type" value="Genomic_DNA"/>
</dbReference>
<name>A0A3S4SB64_CAMJU</name>
<gene>
    <name evidence="1" type="primary">pldA</name>
    <name evidence="1" type="ORF">NCTC11951_00336</name>
</gene>
<proteinExistence type="predicted"/>
<reference evidence="1 2" key="1">
    <citation type="submission" date="2018-12" db="EMBL/GenBank/DDBJ databases">
        <authorList>
            <consortium name="Pathogen Informatics"/>
        </authorList>
    </citation>
    <scope>NUCLEOTIDE SEQUENCE [LARGE SCALE GENOMIC DNA]</scope>
    <source>
        <strain evidence="1 2">NCTC11951</strain>
    </source>
</reference>
<sequence>MRKIALFLSLCVFIWASDLQQALEYEKQDFSSRLALANILVKMKALIPLALALIR</sequence>